<dbReference type="Gene3D" id="1.10.10.350">
    <property type="match status" value="1"/>
</dbReference>
<dbReference type="GO" id="GO:0006424">
    <property type="term" value="P:glutamyl-tRNA aminoacylation"/>
    <property type="evidence" value="ECO:0007669"/>
    <property type="project" value="UniProtKB-UniRule"/>
</dbReference>
<comment type="cofactor">
    <cofactor evidence="8">
        <name>Zn(2+)</name>
        <dbReference type="ChEBI" id="CHEBI:29105"/>
    </cofactor>
    <text evidence="8">Binds 1 zinc ion per subunit.</text>
</comment>
<organism evidence="11 12">
    <name type="scientific">Candidatus Uhrbacteria bacterium RIFCSPLOWO2_02_FULL_48_18</name>
    <dbReference type="NCBI Taxonomy" id="1802408"/>
    <lineage>
        <taxon>Bacteria</taxon>
        <taxon>Candidatus Uhriibacteriota</taxon>
    </lineage>
</organism>
<evidence type="ECO:0000259" key="9">
    <source>
        <dbReference type="Pfam" id="PF00749"/>
    </source>
</evidence>
<dbReference type="PANTHER" id="PTHR43311:SF2">
    <property type="entry name" value="GLUTAMATE--TRNA LIGASE, MITOCHONDRIAL-RELATED"/>
    <property type="match status" value="1"/>
</dbReference>
<protein>
    <recommendedName>
        <fullName evidence="8">Glutamate--tRNA ligase</fullName>
        <ecNumber evidence="8">6.1.1.17</ecNumber>
    </recommendedName>
    <alternativeName>
        <fullName evidence="8">Glutamyl-tRNA synthetase</fullName>
        <shortName evidence="8">GluRS</shortName>
    </alternativeName>
</protein>
<comment type="subcellular location">
    <subcellularLocation>
        <location evidence="8">Cytoplasm</location>
    </subcellularLocation>
</comment>
<evidence type="ECO:0000256" key="3">
    <source>
        <dbReference type="ARBA" id="ARBA00022598"/>
    </source>
</evidence>
<dbReference type="SUPFAM" id="SSF48163">
    <property type="entry name" value="An anticodon-binding domain of class I aminoacyl-tRNA synthetases"/>
    <property type="match status" value="1"/>
</dbReference>
<dbReference type="InterPro" id="IPR033910">
    <property type="entry name" value="GluRS_core"/>
</dbReference>
<dbReference type="Gene3D" id="1.10.8.70">
    <property type="entry name" value="Glutamate-tRNA synthetase, class I, anticodon-binding domain 1"/>
    <property type="match status" value="1"/>
</dbReference>
<dbReference type="AlphaFoldDB" id="A0A1F7VC37"/>
<dbReference type="GO" id="GO:0008270">
    <property type="term" value="F:zinc ion binding"/>
    <property type="evidence" value="ECO:0007669"/>
    <property type="project" value="UniProtKB-UniRule"/>
</dbReference>
<comment type="function">
    <text evidence="8">Catalyzes the attachment of glutamate to tRNA(Glu) in a two-step reaction: glutamate is first activated by ATP to form Glu-AMP and then transferred to the acceptor end of tRNA(Glu).</text>
</comment>
<keyword evidence="2 8" id="KW-0963">Cytoplasm</keyword>
<feature type="binding site" evidence="8">
    <location>
        <position position="100"/>
    </location>
    <ligand>
        <name>Zn(2+)</name>
        <dbReference type="ChEBI" id="CHEBI:29105"/>
    </ligand>
</feature>
<dbReference type="GO" id="GO:0005524">
    <property type="term" value="F:ATP binding"/>
    <property type="evidence" value="ECO:0007669"/>
    <property type="project" value="UniProtKB-UniRule"/>
</dbReference>
<evidence type="ECO:0000256" key="8">
    <source>
        <dbReference type="HAMAP-Rule" id="MF_00022"/>
    </source>
</evidence>
<feature type="short sequence motif" description="'HIGH' region" evidence="8">
    <location>
        <begin position="9"/>
        <end position="19"/>
    </location>
</feature>
<dbReference type="InterPro" id="IPR020752">
    <property type="entry name" value="Glu-tRNA-synth_I_codon-bd_sub1"/>
</dbReference>
<proteinExistence type="inferred from homology"/>
<dbReference type="Proteomes" id="UP000176593">
    <property type="component" value="Unassembled WGS sequence"/>
</dbReference>
<dbReference type="GO" id="GO:0005737">
    <property type="term" value="C:cytoplasm"/>
    <property type="evidence" value="ECO:0007669"/>
    <property type="project" value="UniProtKB-SubCell"/>
</dbReference>
<keyword evidence="3 8" id="KW-0436">Ligase</keyword>
<keyword evidence="8" id="KW-0862">Zinc</keyword>
<comment type="subunit">
    <text evidence="8">Monomer.</text>
</comment>
<evidence type="ECO:0000259" key="10">
    <source>
        <dbReference type="Pfam" id="PF19269"/>
    </source>
</evidence>
<accession>A0A1F7VC37</accession>
<dbReference type="InterPro" id="IPR020751">
    <property type="entry name" value="aa-tRNA-synth_I_codon-bd_sub2"/>
</dbReference>
<feature type="binding site" evidence="8">
    <location>
        <position position="125"/>
    </location>
    <ligand>
        <name>Zn(2+)</name>
        <dbReference type="ChEBI" id="CHEBI:29105"/>
    </ligand>
</feature>
<dbReference type="InterPro" id="IPR001412">
    <property type="entry name" value="aa-tRNA-synth_I_CS"/>
</dbReference>
<dbReference type="InterPro" id="IPR020058">
    <property type="entry name" value="Glu/Gln-tRNA-synth_Ib_cat-dom"/>
</dbReference>
<comment type="similarity">
    <text evidence="1 8">Belongs to the class-I aminoacyl-tRNA synthetase family. Glutamate--tRNA ligase type 1 subfamily.</text>
</comment>
<keyword evidence="8" id="KW-0479">Metal-binding</keyword>
<feature type="binding site" evidence="8">
    <location>
        <position position="127"/>
    </location>
    <ligand>
        <name>Zn(2+)</name>
        <dbReference type="ChEBI" id="CHEBI:29105"/>
    </ligand>
</feature>
<evidence type="ECO:0000313" key="12">
    <source>
        <dbReference type="Proteomes" id="UP000176593"/>
    </source>
</evidence>
<dbReference type="InterPro" id="IPR004527">
    <property type="entry name" value="Glu-tRNA-ligase_bac/mito"/>
</dbReference>
<feature type="binding site" evidence="8">
    <location>
        <position position="244"/>
    </location>
    <ligand>
        <name>ATP</name>
        <dbReference type="ChEBI" id="CHEBI:30616"/>
    </ligand>
</feature>
<sequence length="473" mass="53791">MNVVTRFAPSPTGYLHVGGLRTALYSYLYAKQQNGTFILRIEDTDQARLVPGAVDALIATLKTMGLPPDKGPYIQSERLELYREHVQRLLDKGDAYYCFCTKERLTALREEQQAMKSPMKYDRTCLHLSKDEIASKIAANEPHVVRLLVPEGKTTFTDEIRGEITIDNKEVDDQVLLKTDGFPTYHLAVVVDDNDMSVTHIIRGDEWISSVPKHVILYNMFGFTLPKFAHLPLILNPDKSKLSKRQGDVAVEDYLAKGYLPETLTNFVALLGFNPTADREIYSFDELVQLFDLSKINKSGAVFDHAKLDWMNGMYLRTKSTPELIALAKPFFEKSQVSIDPSFLERICEIEKDRLVTLQDLADRALEYLQSIEFDPAILVWKKADATDAKMHLVALRQVLEKTPDDMFTDRILLEAAVKKYIEEGSYQNGNVLWPLRAALSGKEKSPNPFELLWIFGKQESLKRIDHAVSLLK</sequence>
<keyword evidence="6 8" id="KW-0648">Protein biosynthesis</keyword>
<evidence type="ECO:0000256" key="2">
    <source>
        <dbReference type="ARBA" id="ARBA00022490"/>
    </source>
</evidence>
<dbReference type="GO" id="GO:0000049">
    <property type="term" value="F:tRNA binding"/>
    <property type="evidence" value="ECO:0007669"/>
    <property type="project" value="InterPro"/>
</dbReference>
<dbReference type="InterPro" id="IPR045462">
    <property type="entry name" value="aa-tRNA-synth_I_cd-bd"/>
</dbReference>
<evidence type="ECO:0000256" key="7">
    <source>
        <dbReference type="ARBA" id="ARBA00023146"/>
    </source>
</evidence>
<evidence type="ECO:0000256" key="5">
    <source>
        <dbReference type="ARBA" id="ARBA00022840"/>
    </source>
</evidence>
<feature type="domain" description="Glutamyl/glutaminyl-tRNA synthetase class Ib catalytic" evidence="9">
    <location>
        <begin position="3"/>
        <end position="310"/>
    </location>
</feature>
<dbReference type="EC" id="6.1.1.17" evidence="8"/>
<feature type="domain" description="Aminoacyl-tRNA synthetase class I anticodon-binding" evidence="10">
    <location>
        <begin position="323"/>
        <end position="468"/>
    </location>
</feature>
<dbReference type="InterPro" id="IPR014729">
    <property type="entry name" value="Rossmann-like_a/b/a_fold"/>
</dbReference>
<reference evidence="11 12" key="1">
    <citation type="journal article" date="2016" name="Nat. Commun.">
        <title>Thousands of microbial genomes shed light on interconnected biogeochemical processes in an aquifer system.</title>
        <authorList>
            <person name="Anantharaman K."/>
            <person name="Brown C.T."/>
            <person name="Hug L.A."/>
            <person name="Sharon I."/>
            <person name="Castelle C.J."/>
            <person name="Probst A.J."/>
            <person name="Thomas B.C."/>
            <person name="Singh A."/>
            <person name="Wilkins M.J."/>
            <person name="Karaoz U."/>
            <person name="Brodie E.L."/>
            <person name="Williams K.H."/>
            <person name="Hubbard S.S."/>
            <person name="Banfield J.F."/>
        </authorList>
    </citation>
    <scope>NUCLEOTIDE SEQUENCE [LARGE SCALE GENOMIC DNA]</scope>
</reference>
<dbReference type="InterPro" id="IPR049940">
    <property type="entry name" value="GluQ/Sye"/>
</dbReference>
<gene>
    <name evidence="8" type="primary">gltX</name>
    <name evidence="11" type="ORF">A3I41_02700</name>
</gene>
<dbReference type="HAMAP" id="MF_00022">
    <property type="entry name" value="Glu_tRNA_synth_type1"/>
    <property type="match status" value="1"/>
</dbReference>
<comment type="catalytic activity">
    <reaction evidence="8">
        <text>tRNA(Glu) + L-glutamate + ATP = L-glutamyl-tRNA(Glu) + AMP + diphosphate</text>
        <dbReference type="Rhea" id="RHEA:23540"/>
        <dbReference type="Rhea" id="RHEA-COMP:9663"/>
        <dbReference type="Rhea" id="RHEA-COMP:9680"/>
        <dbReference type="ChEBI" id="CHEBI:29985"/>
        <dbReference type="ChEBI" id="CHEBI:30616"/>
        <dbReference type="ChEBI" id="CHEBI:33019"/>
        <dbReference type="ChEBI" id="CHEBI:78442"/>
        <dbReference type="ChEBI" id="CHEBI:78520"/>
        <dbReference type="ChEBI" id="CHEBI:456215"/>
        <dbReference type="EC" id="6.1.1.17"/>
    </reaction>
</comment>
<dbReference type="FunFam" id="3.40.50.620:FF:000045">
    <property type="entry name" value="Glutamate--tRNA ligase, mitochondrial"/>
    <property type="match status" value="1"/>
</dbReference>
<comment type="caution">
    <text evidence="11">The sequence shown here is derived from an EMBL/GenBank/DDBJ whole genome shotgun (WGS) entry which is preliminary data.</text>
</comment>
<feature type="short sequence motif" description="'KMSKS' region" evidence="8">
    <location>
        <begin position="241"/>
        <end position="245"/>
    </location>
</feature>
<dbReference type="Pfam" id="PF00749">
    <property type="entry name" value="tRNA-synt_1c"/>
    <property type="match status" value="1"/>
</dbReference>
<dbReference type="EMBL" id="MGEQ01000002">
    <property type="protein sequence ID" value="OGL87993.1"/>
    <property type="molecule type" value="Genomic_DNA"/>
</dbReference>
<dbReference type="NCBIfam" id="TIGR00464">
    <property type="entry name" value="gltX_bact"/>
    <property type="match status" value="1"/>
</dbReference>
<dbReference type="Pfam" id="PF19269">
    <property type="entry name" value="Anticodon_2"/>
    <property type="match status" value="1"/>
</dbReference>
<keyword evidence="4 8" id="KW-0547">Nucleotide-binding</keyword>
<evidence type="ECO:0000256" key="6">
    <source>
        <dbReference type="ARBA" id="ARBA00022917"/>
    </source>
</evidence>
<evidence type="ECO:0000313" key="11">
    <source>
        <dbReference type="EMBL" id="OGL87993.1"/>
    </source>
</evidence>
<dbReference type="GO" id="GO:0004818">
    <property type="term" value="F:glutamate-tRNA ligase activity"/>
    <property type="evidence" value="ECO:0007669"/>
    <property type="project" value="UniProtKB-UniRule"/>
</dbReference>
<evidence type="ECO:0000256" key="1">
    <source>
        <dbReference type="ARBA" id="ARBA00007894"/>
    </source>
</evidence>
<dbReference type="InterPro" id="IPR008925">
    <property type="entry name" value="aa_tRNA-synth_I_cd-bd_sf"/>
</dbReference>
<dbReference type="SUPFAM" id="SSF52374">
    <property type="entry name" value="Nucleotidylyl transferase"/>
    <property type="match status" value="1"/>
</dbReference>
<evidence type="ECO:0000256" key="4">
    <source>
        <dbReference type="ARBA" id="ARBA00022741"/>
    </source>
</evidence>
<keyword evidence="5 8" id="KW-0067">ATP-binding</keyword>
<dbReference type="PRINTS" id="PR00987">
    <property type="entry name" value="TRNASYNTHGLU"/>
</dbReference>
<dbReference type="PANTHER" id="PTHR43311">
    <property type="entry name" value="GLUTAMATE--TRNA LIGASE"/>
    <property type="match status" value="1"/>
</dbReference>
<feature type="binding site" evidence="8">
    <location>
        <position position="98"/>
    </location>
    <ligand>
        <name>Zn(2+)</name>
        <dbReference type="ChEBI" id="CHEBI:29105"/>
    </ligand>
</feature>
<dbReference type="CDD" id="cd00808">
    <property type="entry name" value="GluRS_core"/>
    <property type="match status" value="1"/>
</dbReference>
<dbReference type="PROSITE" id="PS00178">
    <property type="entry name" value="AA_TRNA_LIGASE_I"/>
    <property type="match status" value="1"/>
</dbReference>
<dbReference type="Gene3D" id="3.40.50.620">
    <property type="entry name" value="HUPs"/>
    <property type="match status" value="1"/>
</dbReference>
<dbReference type="InterPro" id="IPR000924">
    <property type="entry name" value="Glu/Gln-tRNA-synth"/>
</dbReference>
<keyword evidence="7 8" id="KW-0030">Aminoacyl-tRNA synthetase</keyword>
<name>A0A1F7VC37_9BACT</name>